<gene>
    <name evidence="1" type="ORF">Gohar_021868</name>
</gene>
<reference evidence="1 2" key="1">
    <citation type="journal article" date="2019" name="Genome Biol. Evol.">
        <title>Insights into the evolution of the New World diploid cottons (Gossypium, subgenus Houzingenia) based on genome sequencing.</title>
        <authorList>
            <person name="Grover C.E."/>
            <person name="Arick M.A. 2nd"/>
            <person name="Thrash A."/>
            <person name="Conover J.L."/>
            <person name="Sanders W.S."/>
            <person name="Peterson D.G."/>
            <person name="Frelichowski J.E."/>
            <person name="Scheffler J.A."/>
            <person name="Scheffler B.E."/>
            <person name="Wendel J.F."/>
        </authorList>
    </citation>
    <scope>NUCLEOTIDE SEQUENCE [LARGE SCALE GENOMIC DNA]</scope>
    <source>
        <strain evidence="1">0</strain>
        <tissue evidence="1">Leaf</tissue>
    </source>
</reference>
<sequence length="31" mass="3346">MAGAALADSLLRNSVIFVHCDVSLEEDIENL</sequence>
<dbReference type="AlphaFoldDB" id="A0A7J9I7W7"/>
<feature type="non-terminal residue" evidence="1">
    <location>
        <position position="31"/>
    </location>
</feature>
<dbReference type="Proteomes" id="UP000593560">
    <property type="component" value="Unassembled WGS sequence"/>
</dbReference>
<keyword evidence="2" id="KW-1185">Reference proteome</keyword>
<evidence type="ECO:0000313" key="1">
    <source>
        <dbReference type="EMBL" id="MBA0817694.1"/>
    </source>
</evidence>
<name>A0A7J9I7W7_9ROSI</name>
<comment type="caution">
    <text evidence="1">The sequence shown here is derived from an EMBL/GenBank/DDBJ whole genome shotgun (WGS) entry which is preliminary data.</text>
</comment>
<protein>
    <submittedName>
        <fullName evidence="1">Uncharacterized protein</fullName>
    </submittedName>
</protein>
<organism evidence="1 2">
    <name type="scientific">Gossypium harknessii</name>
    <dbReference type="NCBI Taxonomy" id="34285"/>
    <lineage>
        <taxon>Eukaryota</taxon>
        <taxon>Viridiplantae</taxon>
        <taxon>Streptophyta</taxon>
        <taxon>Embryophyta</taxon>
        <taxon>Tracheophyta</taxon>
        <taxon>Spermatophyta</taxon>
        <taxon>Magnoliopsida</taxon>
        <taxon>eudicotyledons</taxon>
        <taxon>Gunneridae</taxon>
        <taxon>Pentapetalae</taxon>
        <taxon>rosids</taxon>
        <taxon>malvids</taxon>
        <taxon>Malvales</taxon>
        <taxon>Malvaceae</taxon>
        <taxon>Malvoideae</taxon>
        <taxon>Gossypium</taxon>
    </lineage>
</organism>
<dbReference type="OrthoDB" id="417891at2759"/>
<evidence type="ECO:0000313" key="2">
    <source>
        <dbReference type="Proteomes" id="UP000593560"/>
    </source>
</evidence>
<proteinExistence type="predicted"/>
<accession>A0A7J9I7W7</accession>
<dbReference type="EMBL" id="JABFAD010079396">
    <property type="protein sequence ID" value="MBA0817694.1"/>
    <property type="molecule type" value="Genomic_DNA"/>
</dbReference>